<dbReference type="eggNOG" id="arCOG01314">
    <property type="taxonomic scope" value="Archaea"/>
</dbReference>
<dbReference type="Pfam" id="PF14258">
    <property type="entry name" value="DUF4350"/>
    <property type="match status" value="1"/>
</dbReference>
<dbReference type="InterPro" id="IPR025646">
    <property type="entry name" value="DUF4350"/>
</dbReference>
<dbReference type="STRING" id="591019.Shell_0869"/>
<reference evidence="2 3" key="2">
    <citation type="journal article" date="2011" name="Stand. Genomic Sci.">
        <title>Complete genome sequence of Staphylothermus hellenicus P8.</title>
        <authorList>
            <person name="Anderson I."/>
            <person name="Wirth R."/>
            <person name="Lucas S."/>
            <person name="Copeland A."/>
            <person name="Lapidus A."/>
            <person name="Cheng J.F."/>
            <person name="Goodwin L."/>
            <person name="Pitluck S."/>
            <person name="Davenport K."/>
            <person name="Detter J.C."/>
            <person name="Han C."/>
            <person name="Tapia R."/>
            <person name="Land M."/>
            <person name="Hauser L."/>
            <person name="Pati A."/>
            <person name="Mikhailova N."/>
            <person name="Woyke T."/>
            <person name="Klenk H.P."/>
            <person name="Kyrpides N."/>
            <person name="Ivanova N."/>
        </authorList>
    </citation>
    <scope>NUCLEOTIDE SEQUENCE [LARGE SCALE GENOMIC DNA]</scope>
    <source>
        <strain evidence="3">DSM 12710 / JCM 10830 / BK20S6-10-b1 / P8</strain>
    </source>
</reference>
<dbReference type="HOGENOM" id="CLU_859483_0_0_2"/>
<dbReference type="AlphaFoldDB" id="D7D883"/>
<dbReference type="Proteomes" id="UP000002573">
    <property type="component" value="Chromosome"/>
</dbReference>
<name>D7D883_STAHD</name>
<evidence type="ECO:0000259" key="1">
    <source>
        <dbReference type="Pfam" id="PF14258"/>
    </source>
</evidence>
<accession>D7D883</accession>
<proteinExistence type="predicted"/>
<dbReference type="KEGG" id="shc:Shell_0869"/>
<evidence type="ECO:0000313" key="2">
    <source>
        <dbReference type="EMBL" id="ADI31979.1"/>
    </source>
</evidence>
<protein>
    <recommendedName>
        <fullName evidence="1">DUF4350 domain-containing protein</fullName>
    </recommendedName>
</protein>
<keyword evidence="3" id="KW-1185">Reference proteome</keyword>
<reference evidence="3" key="1">
    <citation type="submission" date="2010-05" db="EMBL/GenBank/DDBJ databases">
        <title>Complete sequence of Staphylothermus hellenicus DSM 12710.</title>
        <authorList>
            <consortium name="US DOE Joint Genome Institute"/>
            <person name="Lucas S."/>
            <person name="Copeland A."/>
            <person name="Lapidus A."/>
            <person name="Cheng J.-F."/>
            <person name="Bruce D."/>
            <person name="Goodwin L."/>
            <person name="Pitluck S."/>
            <person name="Davenport K."/>
            <person name="Detter J.C."/>
            <person name="Han C."/>
            <person name="Tapia R."/>
            <person name="Larimer F."/>
            <person name="Land M."/>
            <person name="Hauser L."/>
            <person name="Kyrpides N."/>
            <person name="Mikhailova N."/>
            <person name="Anderson I.J."/>
            <person name="Woyke T."/>
        </authorList>
    </citation>
    <scope>NUCLEOTIDE SEQUENCE [LARGE SCALE GENOMIC DNA]</scope>
    <source>
        <strain evidence="3">DSM 12710 / JCM 10830 / BK20S6-10-b1 / P8</strain>
    </source>
</reference>
<organism evidence="2 3">
    <name type="scientific">Staphylothermus hellenicus (strain DSM 12710 / JCM 10830 / BK20S6-10-b1 / P8)</name>
    <dbReference type="NCBI Taxonomy" id="591019"/>
    <lineage>
        <taxon>Archaea</taxon>
        <taxon>Thermoproteota</taxon>
        <taxon>Thermoprotei</taxon>
        <taxon>Desulfurococcales</taxon>
        <taxon>Desulfurococcaceae</taxon>
        <taxon>Staphylothermus</taxon>
    </lineage>
</organism>
<evidence type="ECO:0000313" key="3">
    <source>
        <dbReference type="Proteomes" id="UP000002573"/>
    </source>
</evidence>
<dbReference type="EMBL" id="CP002051">
    <property type="protein sequence ID" value="ADI31979.1"/>
    <property type="molecule type" value="Genomic_DNA"/>
</dbReference>
<feature type="domain" description="DUF4350" evidence="1">
    <location>
        <begin position="27"/>
        <end position="221"/>
    </location>
</feature>
<sequence length="323" mass="36100">MYGILLALALFLLVMAFVPSIDDFALDNPLWNGMSLFKEYFGAQPITVSNVQNLRGGSILFIIGPSKNFTRGEASILANYVSRGGVLVVADDFGSANSLLKYMGLNIWINGSLLADPLFKYRSMYLPQVSVSVENTTLRIYYDYGSFIEAPSGGGKCIGYSSFFSYIDTNMNKKHDPDEPYGPFCTVYMRHIGKGTIYVISDSSILINSMINKGDNKAFIKEIISDNKVYVVTDKLFLSPYTILRNNLAYTVTLLLTTSLRYPVAIVLSITSYYAGKYFYNEITGRKTSSLEAKKIVEKIILQHPTWDPHVLQKLIEEVESDG</sequence>
<gene>
    <name evidence="2" type="ordered locus">Shell_0869</name>
</gene>